<dbReference type="STRING" id="314607.KB13_553"/>
<dbReference type="InterPro" id="IPR011009">
    <property type="entry name" value="Kinase-like_dom_sf"/>
</dbReference>
<dbReference type="GO" id="GO:0004672">
    <property type="term" value="F:protein kinase activity"/>
    <property type="evidence" value="ECO:0007669"/>
    <property type="project" value="InterPro"/>
</dbReference>
<dbReference type="InterPro" id="IPR008271">
    <property type="entry name" value="Ser/Thr_kinase_AS"/>
</dbReference>
<dbReference type="InterPro" id="IPR004147">
    <property type="entry name" value="ABC1_dom"/>
</dbReference>
<dbReference type="Pfam" id="PF03109">
    <property type="entry name" value="ABC1"/>
    <property type="match status" value="1"/>
</dbReference>
<dbReference type="SUPFAM" id="SSF56112">
    <property type="entry name" value="Protein kinase-like (PK-like)"/>
    <property type="match status" value="2"/>
</dbReference>
<dbReference type="Proteomes" id="UP000004188">
    <property type="component" value="Unassembled WGS sequence"/>
</dbReference>
<dbReference type="PROSITE" id="PS00108">
    <property type="entry name" value="PROTEIN_KINASE_ST"/>
    <property type="match status" value="1"/>
</dbReference>
<reference evidence="3" key="1">
    <citation type="journal article" date="2012" name="Stand. Genomic Sci.">
        <title>Genome sequence of strain HIMB624, a cultured representative from the OM43 clade of marine Betaproteobacteria.</title>
        <authorList>
            <person name="Huggett M.J."/>
            <person name="Hayakawa D.H."/>
            <person name="Rappe M.S."/>
        </authorList>
    </citation>
    <scope>NUCLEOTIDE SEQUENCE [LARGE SCALE GENOMIC DNA]</scope>
    <source>
        <strain evidence="3">KB13</strain>
    </source>
</reference>
<accession>B6BWS1</accession>
<dbReference type="AlphaFoldDB" id="B6BWS1"/>
<sequence>MLDINNFKFTKVLREIPGKRRVVEASSRGKNYIVKFFKKKNLYAKEIRGSFYFNQAEILTPKVLSFGKLNDEYYIIFEKINDAITVEEFLHSDEPLTKKYNIVNEVLLLNKKLFKKNFIQLDNYFKNYLISHEKIYMIDGGLVKKIIFFKALRKFLNFSLISSKIDPDILSNETSFYNFKILDFIHKKIVSYNVHKSLMKFQLKTLRNSSQFEKILTFRSLIYKQKDFNFDFRKIDNLLQNAEIIKKGNTCTVFCHKNLVVKRYNIKSFIHFIKLQFIKSRGKNSWQISNTLQLINIPCPKPYFYYEKKFLFFRLASYFAMEKIDGIDIVSYQEFIKNNSETKVLKEKIFNLFDKFIYFKFIHGDFKKTNILVDNKMQIRLIDFDKSFFSMSQSIYNYKVKKQLARFLSNWKNKSKFLTAIRSLEKII</sequence>
<evidence type="ECO:0000259" key="1">
    <source>
        <dbReference type="Pfam" id="PF03109"/>
    </source>
</evidence>
<dbReference type="eggNOG" id="COG1718">
    <property type="taxonomic scope" value="Bacteria"/>
</dbReference>
<dbReference type="Gene3D" id="1.10.510.10">
    <property type="entry name" value="Transferase(Phosphotransferase) domain 1"/>
    <property type="match status" value="1"/>
</dbReference>
<gene>
    <name evidence="2" type="ORF">KB13_553</name>
</gene>
<organism evidence="2 3">
    <name type="scientific">beta proteobacterium KB13</name>
    <dbReference type="NCBI Taxonomy" id="314607"/>
    <lineage>
        <taxon>Bacteria</taxon>
        <taxon>Pseudomonadati</taxon>
        <taxon>Pseudomonadota</taxon>
        <taxon>Betaproteobacteria</taxon>
        <taxon>Nitrosomonadales</taxon>
        <taxon>OM43 clade</taxon>
    </lineage>
</organism>
<evidence type="ECO:0000313" key="2">
    <source>
        <dbReference type="EMBL" id="EDZ64421.1"/>
    </source>
</evidence>
<keyword evidence="3" id="KW-1185">Reference proteome</keyword>
<protein>
    <recommendedName>
        <fullName evidence="1">ABC1 atypical kinase-like domain-containing protein</fullName>
    </recommendedName>
</protein>
<dbReference type="EMBL" id="DS995299">
    <property type="protein sequence ID" value="EDZ64421.1"/>
    <property type="molecule type" value="Genomic_DNA"/>
</dbReference>
<evidence type="ECO:0000313" key="3">
    <source>
        <dbReference type="Proteomes" id="UP000004188"/>
    </source>
</evidence>
<proteinExistence type="predicted"/>
<dbReference type="HOGENOM" id="CLU_044338_0_0_4"/>
<name>B6BWS1_9PROT</name>
<feature type="domain" description="ABC1 atypical kinase-like" evidence="1">
    <location>
        <begin position="319"/>
        <end position="384"/>
    </location>
</feature>